<dbReference type="Pfam" id="PF13577">
    <property type="entry name" value="SnoaL_4"/>
    <property type="match status" value="1"/>
</dbReference>
<dbReference type="EMBL" id="JBEPEK010000747">
    <property type="protein sequence ID" value="MER7187189.1"/>
    <property type="molecule type" value="Genomic_DNA"/>
</dbReference>
<evidence type="ECO:0000313" key="2">
    <source>
        <dbReference type="EMBL" id="MER7187189.1"/>
    </source>
</evidence>
<dbReference type="Proteomes" id="UP001474181">
    <property type="component" value="Unassembled WGS sequence"/>
</dbReference>
<dbReference type="RefSeq" id="WP_350791427.1">
    <property type="nucleotide sequence ID" value="NZ_JBEPEK010000747.1"/>
</dbReference>
<sequence>MSATDDLMEIQQLLARYAVAMTRGDVDRVLGVFTPDGSYSAFGDTYPLDEFPALIAAAPKGLFLVGTPVVELDGDTAAGTQPLCFVEHTEHRMRIGYYNDSYVRTPAGWRLRTRAMTFIRRSGAHDSGRPHAFERTRP</sequence>
<proteinExistence type="predicted"/>
<organism evidence="2 3">
    <name type="scientific">Streptomyces hyaluromycini</name>
    <dbReference type="NCBI Taxonomy" id="1377993"/>
    <lineage>
        <taxon>Bacteria</taxon>
        <taxon>Bacillati</taxon>
        <taxon>Actinomycetota</taxon>
        <taxon>Actinomycetes</taxon>
        <taxon>Kitasatosporales</taxon>
        <taxon>Streptomycetaceae</taxon>
        <taxon>Streptomyces</taxon>
    </lineage>
</organism>
<evidence type="ECO:0000313" key="3">
    <source>
        <dbReference type="Proteomes" id="UP001474181"/>
    </source>
</evidence>
<dbReference type="Gene3D" id="3.10.450.50">
    <property type="match status" value="1"/>
</dbReference>
<gene>
    <name evidence="2" type="ORF">ABT404_48345</name>
</gene>
<evidence type="ECO:0000259" key="1">
    <source>
        <dbReference type="Pfam" id="PF13577"/>
    </source>
</evidence>
<protein>
    <submittedName>
        <fullName evidence="2">Nuclear transport factor 2 family protein</fullName>
    </submittedName>
</protein>
<dbReference type="InterPro" id="IPR037401">
    <property type="entry name" value="SnoaL-like"/>
</dbReference>
<name>A0ABV1XDR8_9ACTN</name>
<dbReference type="SUPFAM" id="SSF54427">
    <property type="entry name" value="NTF2-like"/>
    <property type="match status" value="1"/>
</dbReference>
<reference evidence="2 3" key="1">
    <citation type="submission" date="2024-06" db="EMBL/GenBank/DDBJ databases">
        <title>The Natural Products Discovery Center: Release of the First 8490 Sequenced Strains for Exploring Actinobacteria Biosynthetic Diversity.</title>
        <authorList>
            <person name="Kalkreuter E."/>
            <person name="Kautsar S.A."/>
            <person name="Yang D."/>
            <person name="Bader C.D."/>
            <person name="Teijaro C.N."/>
            <person name="Fluegel L."/>
            <person name="Davis C.M."/>
            <person name="Simpson J.R."/>
            <person name="Lauterbach L."/>
            <person name="Steele A.D."/>
            <person name="Gui C."/>
            <person name="Meng S."/>
            <person name="Li G."/>
            <person name="Viehrig K."/>
            <person name="Ye F."/>
            <person name="Su P."/>
            <person name="Kiefer A.F."/>
            <person name="Nichols A."/>
            <person name="Cepeda A.J."/>
            <person name="Yan W."/>
            <person name="Fan B."/>
            <person name="Jiang Y."/>
            <person name="Adhikari A."/>
            <person name="Zheng C.-J."/>
            <person name="Schuster L."/>
            <person name="Cowan T.M."/>
            <person name="Smanski M.J."/>
            <person name="Chevrette M.G."/>
            <person name="De Carvalho L.P.S."/>
            <person name="Shen B."/>
        </authorList>
    </citation>
    <scope>NUCLEOTIDE SEQUENCE [LARGE SCALE GENOMIC DNA]</scope>
    <source>
        <strain evidence="2 3">NPDC000234</strain>
    </source>
</reference>
<comment type="caution">
    <text evidence="2">The sequence shown here is derived from an EMBL/GenBank/DDBJ whole genome shotgun (WGS) entry which is preliminary data.</text>
</comment>
<keyword evidence="3" id="KW-1185">Reference proteome</keyword>
<accession>A0ABV1XDR8</accession>
<feature type="domain" description="SnoaL-like" evidence="1">
    <location>
        <begin position="5"/>
        <end position="114"/>
    </location>
</feature>
<dbReference type="InterPro" id="IPR032710">
    <property type="entry name" value="NTF2-like_dom_sf"/>
</dbReference>